<evidence type="ECO:0000259" key="4">
    <source>
        <dbReference type="PROSITE" id="PS50052"/>
    </source>
</evidence>
<dbReference type="InterPro" id="IPR008145">
    <property type="entry name" value="GK/Ca_channel_bsu"/>
</dbReference>
<dbReference type="PANTHER" id="PTHR23117">
    <property type="entry name" value="GUANYLATE KINASE-RELATED"/>
    <property type="match status" value="1"/>
</dbReference>
<keyword evidence="3 5" id="KW-0418">Kinase</keyword>
<keyword evidence="2" id="KW-0808">Transferase</keyword>
<dbReference type="Gene3D" id="3.40.50.300">
    <property type="entry name" value="P-loop containing nucleotide triphosphate hydrolases"/>
    <property type="match status" value="1"/>
</dbReference>
<comment type="similarity">
    <text evidence="1">Belongs to the guanylate kinase family.</text>
</comment>
<protein>
    <submittedName>
        <fullName evidence="5">Guanylate kinase</fullName>
    </submittedName>
</protein>
<dbReference type="InterPro" id="IPR008144">
    <property type="entry name" value="Guanylate_kin-like_dom"/>
</dbReference>
<sequence length="181" mass="21094">MLVLIGKSASGKTTIAQELVKKHGFHSIVRYTTRPIRDDETQDVAYHFIATDEFIEKVNNGFFIEWKDYVTNEGLWYYGTAIEDIENADEDSVIILTPQGIRNLKNLSIKNMTVLYIYSNNFTIEHRLEKRGDKGEEICRRMSTDAIDFKNAELLADKIVYNNYSDKFENVIHNVLRRYGR</sequence>
<evidence type="ECO:0000256" key="3">
    <source>
        <dbReference type="ARBA" id="ARBA00022777"/>
    </source>
</evidence>
<dbReference type="SMART" id="SM00072">
    <property type="entry name" value="GuKc"/>
    <property type="match status" value="1"/>
</dbReference>
<feature type="domain" description="Guanylate kinase-like" evidence="4">
    <location>
        <begin position="1"/>
        <end position="177"/>
    </location>
</feature>
<accession>A0A8S5QQU1</accession>
<organism evidence="5">
    <name type="scientific">Siphoviridae sp. ct4be24</name>
    <dbReference type="NCBI Taxonomy" id="2826289"/>
    <lineage>
        <taxon>Viruses</taxon>
        <taxon>Duplodnaviria</taxon>
        <taxon>Heunggongvirae</taxon>
        <taxon>Uroviricota</taxon>
        <taxon>Caudoviricetes</taxon>
    </lineage>
</organism>
<name>A0A8S5QQU1_9CAUD</name>
<dbReference type="PROSITE" id="PS50052">
    <property type="entry name" value="GUANYLATE_KINASE_2"/>
    <property type="match status" value="1"/>
</dbReference>
<dbReference type="GO" id="GO:0004385">
    <property type="term" value="F:GMP kinase activity"/>
    <property type="evidence" value="ECO:0007669"/>
    <property type="project" value="TreeGrafter"/>
</dbReference>
<dbReference type="InterPro" id="IPR027417">
    <property type="entry name" value="P-loop_NTPase"/>
</dbReference>
<proteinExistence type="inferred from homology"/>
<reference evidence="5" key="1">
    <citation type="journal article" date="2021" name="Proc. Natl. Acad. Sci. U.S.A.">
        <title>A Catalog of Tens of Thousands of Viruses from Human Metagenomes Reveals Hidden Associations with Chronic Diseases.</title>
        <authorList>
            <person name="Tisza M.J."/>
            <person name="Buck C.B."/>
        </authorList>
    </citation>
    <scope>NUCLEOTIDE SEQUENCE</scope>
    <source>
        <strain evidence="5">Ct4be24</strain>
    </source>
</reference>
<evidence type="ECO:0000256" key="1">
    <source>
        <dbReference type="ARBA" id="ARBA00005790"/>
    </source>
</evidence>
<dbReference type="Pfam" id="PF00625">
    <property type="entry name" value="Guanylate_kin"/>
    <property type="match status" value="1"/>
</dbReference>
<evidence type="ECO:0000313" key="5">
    <source>
        <dbReference type="EMBL" id="DAE21582.1"/>
    </source>
</evidence>
<dbReference type="PANTHER" id="PTHR23117:SF13">
    <property type="entry name" value="GUANYLATE KINASE"/>
    <property type="match status" value="1"/>
</dbReference>
<dbReference type="SUPFAM" id="SSF52540">
    <property type="entry name" value="P-loop containing nucleoside triphosphate hydrolases"/>
    <property type="match status" value="1"/>
</dbReference>
<dbReference type="EMBL" id="BK015714">
    <property type="protein sequence ID" value="DAE21582.1"/>
    <property type="molecule type" value="Genomic_DNA"/>
</dbReference>
<evidence type="ECO:0000256" key="2">
    <source>
        <dbReference type="ARBA" id="ARBA00022679"/>
    </source>
</evidence>